<dbReference type="RefSeq" id="WP_064438490.1">
    <property type="nucleotide sequence ID" value="NZ_BDDI01000001.1"/>
</dbReference>
<gene>
    <name evidence="4" type="ORF">FHU29_003952</name>
</gene>
<evidence type="ECO:0000313" key="4">
    <source>
        <dbReference type="EMBL" id="MBB3039464.1"/>
    </source>
</evidence>
<comment type="similarity">
    <text evidence="1">Belongs to the Gfo/Idh/MocA family.</text>
</comment>
<organism evidence="4 5">
    <name type="scientific">Hoyosella altamirensis</name>
    <dbReference type="NCBI Taxonomy" id="616997"/>
    <lineage>
        <taxon>Bacteria</taxon>
        <taxon>Bacillati</taxon>
        <taxon>Actinomycetota</taxon>
        <taxon>Actinomycetes</taxon>
        <taxon>Mycobacteriales</taxon>
        <taxon>Hoyosellaceae</taxon>
        <taxon>Hoyosella</taxon>
    </lineage>
</organism>
<reference evidence="4 5" key="1">
    <citation type="submission" date="2020-08" db="EMBL/GenBank/DDBJ databases">
        <title>Sequencing the genomes of 1000 actinobacteria strains.</title>
        <authorList>
            <person name="Klenk H.-P."/>
        </authorList>
    </citation>
    <scope>NUCLEOTIDE SEQUENCE [LARGE SCALE GENOMIC DNA]</scope>
    <source>
        <strain evidence="4 5">DSM 45258</strain>
    </source>
</reference>
<accession>A0A839RTR7</accession>
<dbReference type="PANTHER" id="PTHR43593:SF1">
    <property type="entry name" value="INOSITOL 2-DEHYDROGENASE"/>
    <property type="match status" value="1"/>
</dbReference>
<proteinExistence type="inferred from homology"/>
<dbReference type="EC" id="1.1.1.18" evidence="4"/>
<dbReference type="EMBL" id="JACHWS010000004">
    <property type="protein sequence ID" value="MBB3039464.1"/>
    <property type="molecule type" value="Genomic_DNA"/>
</dbReference>
<evidence type="ECO:0000259" key="3">
    <source>
        <dbReference type="Pfam" id="PF02894"/>
    </source>
</evidence>
<dbReference type="InterPro" id="IPR050424">
    <property type="entry name" value="Gfo-Idh-MocA_inositol_DH"/>
</dbReference>
<dbReference type="Proteomes" id="UP000567922">
    <property type="component" value="Unassembled WGS sequence"/>
</dbReference>
<feature type="domain" description="Gfo/Idh/MocA-like oxidoreductase N-terminal" evidence="2">
    <location>
        <begin position="3"/>
        <end position="117"/>
    </location>
</feature>
<protein>
    <submittedName>
        <fullName evidence="4">Myo-inositol 2-dehydrogenase/D-chiro-inositol 1-dehydrogenase</fullName>
        <ecNumber evidence="4">1.1.1.18</ecNumber>
        <ecNumber evidence="4">1.1.1.369</ecNumber>
    </submittedName>
</protein>
<dbReference type="EC" id="1.1.1.369" evidence="4"/>
<dbReference type="GO" id="GO:0050112">
    <property type="term" value="F:inositol 2-dehydrogenase (NAD+) activity"/>
    <property type="evidence" value="ECO:0007669"/>
    <property type="project" value="UniProtKB-EC"/>
</dbReference>
<dbReference type="OrthoDB" id="256869at2"/>
<dbReference type="Pfam" id="PF01408">
    <property type="entry name" value="GFO_IDH_MocA"/>
    <property type="match status" value="1"/>
</dbReference>
<evidence type="ECO:0000259" key="2">
    <source>
        <dbReference type="Pfam" id="PF01408"/>
    </source>
</evidence>
<feature type="domain" description="Gfo/Idh/MocA-like oxidoreductase C-terminal" evidence="3">
    <location>
        <begin position="163"/>
        <end position="314"/>
    </location>
</feature>
<dbReference type="InterPro" id="IPR000683">
    <property type="entry name" value="Gfo/Idh/MocA-like_OxRdtase_N"/>
</dbReference>
<dbReference type="InterPro" id="IPR036291">
    <property type="entry name" value="NAD(P)-bd_dom_sf"/>
</dbReference>
<name>A0A839RTR7_9ACTN</name>
<keyword evidence="4" id="KW-0560">Oxidoreductase</keyword>
<evidence type="ECO:0000313" key="5">
    <source>
        <dbReference type="Proteomes" id="UP000567922"/>
    </source>
</evidence>
<comment type="caution">
    <text evidence="4">The sequence shown here is derived from an EMBL/GenBank/DDBJ whole genome shotgun (WGS) entry which is preliminary data.</text>
</comment>
<dbReference type="SUPFAM" id="SSF51735">
    <property type="entry name" value="NAD(P)-binding Rossmann-fold domains"/>
    <property type="match status" value="1"/>
</dbReference>
<evidence type="ECO:0000256" key="1">
    <source>
        <dbReference type="ARBA" id="ARBA00010928"/>
    </source>
</evidence>
<dbReference type="GO" id="GO:0000166">
    <property type="term" value="F:nucleotide binding"/>
    <property type="evidence" value="ECO:0007669"/>
    <property type="project" value="InterPro"/>
</dbReference>
<dbReference type="PANTHER" id="PTHR43593">
    <property type="match status" value="1"/>
</dbReference>
<dbReference type="Gene3D" id="3.30.360.10">
    <property type="entry name" value="Dihydrodipicolinate Reductase, domain 2"/>
    <property type="match status" value="1"/>
</dbReference>
<dbReference type="InterPro" id="IPR004104">
    <property type="entry name" value="Gfo/Idh/MocA-like_OxRdtase_C"/>
</dbReference>
<sequence>MGIRVGVIGLGNMGADHTRTLHRFVSGATVTRVADINAERAAEIAAEIPTASIAPDGQTLIEDPDVDAVVIASHDATHAPLTLACLEASKPVLCEKPLAPTLESAAEVVAHENGRGLISLGFMRRFDPGYVELKAGIENPLVVHTRSRGVRSGPGADSATSITGSAIHDFDTIAWLLDSPITEVSWHAGKQSSHVNGLNDPQLMLVRTEDGVLSTVETYLNARFGYDIRCEVVCETHVVRLAEPVRTVVDAARQQSTRYAPDWRPRFADAYRLQLQAWVDAVAAGEPSPLANAHDGLVASAVADAAVASMQSGGDFVHVETLRSM</sequence>
<dbReference type="Gene3D" id="3.40.50.720">
    <property type="entry name" value="NAD(P)-binding Rossmann-like Domain"/>
    <property type="match status" value="1"/>
</dbReference>
<dbReference type="SUPFAM" id="SSF55347">
    <property type="entry name" value="Glyceraldehyde-3-phosphate dehydrogenase-like, C-terminal domain"/>
    <property type="match status" value="1"/>
</dbReference>
<dbReference type="AlphaFoldDB" id="A0A839RTR7"/>
<dbReference type="Pfam" id="PF02894">
    <property type="entry name" value="GFO_IDH_MocA_C"/>
    <property type="match status" value="1"/>
</dbReference>
<keyword evidence="5" id="KW-1185">Reference proteome</keyword>